<proteinExistence type="predicted"/>
<keyword evidence="3" id="KW-1185">Reference proteome</keyword>
<evidence type="ECO:0000313" key="3">
    <source>
        <dbReference type="Proteomes" id="UP001428290"/>
    </source>
</evidence>
<reference evidence="2 3" key="1">
    <citation type="submission" date="2024-02" db="EMBL/GenBank/DDBJ databases">
        <title>Herpetosiphon gulosus NBRC 112829.</title>
        <authorList>
            <person name="Ichikawa N."/>
            <person name="Katano-Makiyama Y."/>
            <person name="Hidaka K."/>
        </authorList>
    </citation>
    <scope>NUCLEOTIDE SEQUENCE [LARGE SCALE GENOMIC DNA]</scope>
    <source>
        <strain evidence="2 3">NBRC 112829</strain>
    </source>
</reference>
<dbReference type="SUPFAM" id="SSF82171">
    <property type="entry name" value="DPP6 N-terminal domain-like"/>
    <property type="match status" value="1"/>
</dbReference>
<evidence type="ECO:0000259" key="1">
    <source>
        <dbReference type="Pfam" id="PF25778"/>
    </source>
</evidence>
<dbReference type="EMBL" id="BAABRU010000001">
    <property type="protein sequence ID" value="GAA5526314.1"/>
    <property type="molecule type" value="Genomic_DNA"/>
</dbReference>
<sequence length="1002" mass="109075">MTSSGFVPNHGQLADDVVYEAALAGGVVQVQPLGWQLQLSPPLTSSIEPITLTMELVGASSPAAWESSQPLVTTVSDYRQPDPSRWRSDVPQYQQIQARSIYPQIDLQYTVTPSATLKSSYLVAAGADPSQIAWRYPEALGVEIAHDGSLVIQVNPTTTITESTPIAWQDLGEDRVFVPVAFQLAHDGTVGFAVGAYDPSQPLVLDPSLTITANPSQFDMTEPRVIQSHSNGTWYVAGCSGLQSVVTVYDSSATTVIERMLVGTAYSTGSICTNLALSPTGAIAVATWSRDRPSTPAQVWHWNSPTSTPSVVTLPATASRPAVIGMVIHPSNGQTQVLWQDGQEGITPPISYLSTLDQGSLLTNTALAGNGRIYTQLAQSPNGMLYRGYRETPLGSGIQSAGIERWTGSNWVSVWGQSGTTTSGWTVGPLVIDAQEQVIASVIKQDTAPLVNSHYEQLWYVRVPAAGAVVQQPLSQEYHQPNGFTYTYPRSMVALANGQVAIGGVSQGYGYPLATLSAEWTSGFVLTVDSAGQIVDQLALREDDHADTVVSGLGMNQAGMLLVGGHETWQATSPNSNQSFLATVADITIQTKPQPPAYSVSYYVQSKSIKGALQSGCDARRGGDRMVVLAFGRPSRQDGDPTTRVMLLVQQNDQAESLYISYDQIYEWALAFAVGYATPYATWQGEQCTGLPAQYNPATLDSPLLPKAELTLVLGSSNAARYDGITYQDNPYLTGDDGIAWGELINDVEEDLRNPLNLGSITTKIFPRVKIAAGFDAEYYQHPWGDDRSHRVPINGEKHGSWEWSTYAWTVAWLLSYDQYQRQSAQSNHIYIFGSCESCPRAWSPDTWGTDIKTVFGRVIYVNWKLYSAYPMPQLYQAPYIFEWVNVVRYARNQNIGMHIGQLMTDCANTANCQLPRGGGARLTPFDCFVQGSDALCPNGDWQPYSLLIDSDPLTPAYKEFPPHHGWQAFTDQMTATRSETTPPKHVTDICGQVSDPSCGSR</sequence>
<comment type="caution">
    <text evidence="2">The sequence shown here is derived from an EMBL/GenBank/DDBJ whole genome shotgun (WGS) entry which is preliminary data.</text>
</comment>
<gene>
    <name evidence="2" type="ORF">Hgul01_00086</name>
</gene>
<dbReference type="Pfam" id="PF25778">
    <property type="entry name" value="DUF7948"/>
    <property type="match status" value="1"/>
</dbReference>
<dbReference type="InterPro" id="IPR057708">
    <property type="entry name" value="DUF7948"/>
</dbReference>
<name>A0ABP9WTA9_9CHLR</name>
<organism evidence="2 3">
    <name type="scientific">Herpetosiphon gulosus</name>
    <dbReference type="NCBI Taxonomy" id="1973496"/>
    <lineage>
        <taxon>Bacteria</taxon>
        <taxon>Bacillati</taxon>
        <taxon>Chloroflexota</taxon>
        <taxon>Chloroflexia</taxon>
        <taxon>Herpetosiphonales</taxon>
        <taxon>Herpetosiphonaceae</taxon>
        <taxon>Herpetosiphon</taxon>
    </lineage>
</organism>
<protein>
    <recommendedName>
        <fullName evidence="1">DUF7948 domain-containing protein</fullName>
    </recommendedName>
</protein>
<feature type="domain" description="DUF7948" evidence="1">
    <location>
        <begin position="6"/>
        <end position="207"/>
    </location>
</feature>
<accession>A0ABP9WTA9</accession>
<evidence type="ECO:0000313" key="2">
    <source>
        <dbReference type="EMBL" id="GAA5526314.1"/>
    </source>
</evidence>
<dbReference type="Proteomes" id="UP001428290">
    <property type="component" value="Unassembled WGS sequence"/>
</dbReference>
<dbReference type="RefSeq" id="WP_345719965.1">
    <property type="nucleotide sequence ID" value="NZ_BAABRU010000001.1"/>
</dbReference>